<dbReference type="Proteomes" id="UP001157502">
    <property type="component" value="Chromosome 10"/>
</dbReference>
<accession>A0ACC2GRZ5</accession>
<sequence>MRLSVSSCQWSRASSCISTLQTSRQPGPSTFSELKDFCYSTNEAQFSRLGGTELGHSSALAHWLELGLDELLRHCKSWLRSSLPQRNDPCYPGHGRDGPLPHTAFDMLQTLAASLAGGTWSVLSGGQVVRDFLREKPHLPWRNCSSWHTWQCLPDAQLQQTGKRLAQRVNLAKTLHQMHCLHKLLTSPAAVPISDLQLAAVAFDGAGGSHVEIVVGEGRMGLEIAEPEILARPLAGSLEVHEENISSVSDSG</sequence>
<keyword evidence="2" id="KW-1185">Reference proteome</keyword>
<evidence type="ECO:0000313" key="2">
    <source>
        <dbReference type="Proteomes" id="UP001157502"/>
    </source>
</evidence>
<reference evidence="1" key="1">
    <citation type="submission" date="2021-05" db="EMBL/GenBank/DDBJ databases">
        <authorList>
            <person name="Pan Q."/>
            <person name="Jouanno E."/>
            <person name="Zahm M."/>
            <person name="Klopp C."/>
            <person name="Cabau C."/>
            <person name="Louis A."/>
            <person name="Berthelot C."/>
            <person name="Parey E."/>
            <person name="Roest Crollius H."/>
            <person name="Montfort J."/>
            <person name="Robinson-Rechavi M."/>
            <person name="Bouchez O."/>
            <person name="Lampietro C."/>
            <person name="Lopez Roques C."/>
            <person name="Donnadieu C."/>
            <person name="Postlethwait J."/>
            <person name="Bobe J."/>
            <person name="Dillon D."/>
            <person name="Chandos A."/>
            <person name="von Hippel F."/>
            <person name="Guiguen Y."/>
        </authorList>
    </citation>
    <scope>NUCLEOTIDE SEQUENCE</scope>
    <source>
        <strain evidence="1">YG-Jan2019</strain>
    </source>
</reference>
<name>A0ACC2GRZ5_DALPE</name>
<organism evidence="1 2">
    <name type="scientific">Dallia pectoralis</name>
    <name type="common">Alaska blackfish</name>
    <dbReference type="NCBI Taxonomy" id="75939"/>
    <lineage>
        <taxon>Eukaryota</taxon>
        <taxon>Metazoa</taxon>
        <taxon>Chordata</taxon>
        <taxon>Craniata</taxon>
        <taxon>Vertebrata</taxon>
        <taxon>Euteleostomi</taxon>
        <taxon>Actinopterygii</taxon>
        <taxon>Neopterygii</taxon>
        <taxon>Teleostei</taxon>
        <taxon>Protacanthopterygii</taxon>
        <taxon>Esociformes</taxon>
        <taxon>Umbridae</taxon>
        <taxon>Dallia</taxon>
    </lineage>
</organism>
<proteinExistence type="predicted"/>
<dbReference type="EMBL" id="CM055737">
    <property type="protein sequence ID" value="KAJ8006414.1"/>
    <property type="molecule type" value="Genomic_DNA"/>
</dbReference>
<gene>
    <name evidence="1" type="ORF">DPEC_G00134970</name>
</gene>
<evidence type="ECO:0000313" key="1">
    <source>
        <dbReference type="EMBL" id="KAJ8006414.1"/>
    </source>
</evidence>
<comment type="caution">
    <text evidence="1">The sequence shown here is derived from an EMBL/GenBank/DDBJ whole genome shotgun (WGS) entry which is preliminary data.</text>
</comment>
<protein>
    <submittedName>
        <fullName evidence="1">Uncharacterized protein</fullName>
    </submittedName>
</protein>